<gene>
    <name evidence="2" type="ordered locus">Cyan7822_0807</name>
</gene>
<dbReference type="STRING" id="497965.Cyan7822_0807"/>
<dbReference type="AlphaFoldDB" id="E0UC76"/>
<protein>
    <submittedName>
        <fullName evidence="2">Uncharacterized protein</fullName>
    </submittedName>
</protein>
<dbReference type="KEGG" id="cyj:Cyan7822_0807"/>
<sequence>MLYLAQVNKNTISGEMELQLLAHEKSEEIWEVSHSNSLSFPFHHYCDLAEGLLVLVEMSEPEQIQKIKPAKDWILKMIEKHLKDNKITPEFVEKEQERIEQWRQEITGQSLDLTRRHLEVETRRDQLQELEISLKQEKEKLEIRWQQLQKLQEEIQKEKEDLKKCSQPNKE</sequence>
<keyword evidence="1" id="KW-0175">Coiled coil</keyword>
<dbReference type="HOGENOM" id="CLU_119980_0_0_3"/>
<keyword evidence="3" id="KW-1185">Reference proteome</keyword>
<reference evidence="3" key="1">
    <citation type="journal article" date="2011" name="MBio">
        <title>Novel metabolic attributes of the genus Cyanothece, comprising a group of unicellular nitrogen-fixing Cyanobacteria.</title>
        <authorList>
            <person name="Bandyopadhyay A."/>
            <person name="Elvitigala T."/>
            <person name="Welsh E."/>
            <person name="Stockel J."/>
            <person name="Liberton M."/>
            <person name="Min H."/>
            <person name="Sherman L.A."/>
            <person name="Pakrasi H.B."/>
        </authorList>
    </citation>
    <scope>NUCLEOTIDE SEQUENCE [LARGE SCALE GENOMIC DNA]</scope>
    <source>
        <strain evidence="3">PCC 7822</strain>
    </source>
</reference>
<dbReference type="OrthoDB" id="560974at2"/>
<dbReference type="eggNOG" id="COG1196">
    <property type="taxonomic scope" value="Bacteria"/>
</dbReference>
<dbReference type="EMBL" id="CP002198">
    <property type="protein sequence ID" value="ADN12833.1"/>
    <property type="molecule type" value="Genomic_DNA"/>
</dbReference>
<evidence type="ECO:0000313" key="2">
    <source>
        <dbReference type="EMBL" id="ADN12833.1"/>
    </source>
</evidence>
<dbReference type="Proteomes" id="UP000008206">
    <property type="component" value="Chromosome"/>
</dbReference>
<evidence type="ECO:0000313" key="3">
    <source>
        <dbReference type="Proteomes" id="UP000008206"/>
    </source>
</evidence>
<organism evidence="2 3">
    <name type="scientific">Gloeothece verrucosa (strain PCC 7822)</name>
    <name type="common">Cyanothece sp. (strain PCC 7822)</name>
    <dbReference type="NCBI Taxonomy" id="497965"/>
    <lineage>
        <taxon>Bacteria</taxon>
        <taxon>Bacillati</taxon>
        <taxon>Cyanobacteriota</taxon>
        <taxon>Cyanophyceae</taxon>
        <taxon>Oscillatoriophycideae</taxon>
        <taxon>Chroococcales</taxon>
        <taxon>Aphanothecaceae</taxon>
        <taxon>Gloeothece</taxon>
        <taxon>Gloeothece verrucosa</taxon>
    </lineage>
</organism>
<feature type="coiled-coil region" evidence="1">
    <location>
        <begin position="92"/>
        <end position="168"/>
    </location>
</feature>
<evidence type="ECO:0000256" key="1">
    <source>
        <dbReference type="SAM" id="Coils"/>
    </source>
</evidence>
<name>E0UC76_GLOV7</name>
<dbReference type="RefSeq" id="WP_013320943.1">
    <property type="nucleotide sequence ID" value="NC_014501.1"/>
</dbReference>
<accession>E0UC76</accession>
<proteinExistence type="predicted"/>